<dbReference type="EC" id="2.7.13.3" evidence="2"/>
<feature type="domain" description="HPt" evidence="10">
    <location>
        <begin position="1"/>
        <end position="102"/>
    </location>
</feature>
<dbReference type="CDD" id="cd00088">
    <property type="entry name" value="HPT"/>
    <property type="match status" value="1"/>
</dbReference>
<evidence type="ECO:0000256" key="4">
    <source>
        <dbReference type="ARBA" id="ARBA00022679"/>
    </source>
</evidence>
<dbReference type="GO" id="GO:0000155">
    <property type="term" value="F:phosphorelay sensor kinase activity"/>
    <property type="evidence" value="ECO:0007669"/>
    <property type="project" value="InterPro"/>
</dbReference>
<dbReference type="EMBL" id="VLLN01000001">
    <property type="protein sequence ID" value="TWJ33443.1"/>
    <property type="molecule type" value="Genomic_DNA"/>
</dbReference>
<evidence type="ECO:0000256" key="3">
    <source>
        <dbReference type="ARBA" id="ARBA00022553"/>
    </source>
</evidence>
<evidence type="ECO:0000256" key="1">
    <source>
        <dbReference type="ARBA" id="ARBA00000085"/>
    </source>
</evidence>
<dbReference type="InterPro" id="IPR037006">
    <property type="entry name" value="CheA-like_homodim_sf"/>
</dbReference>
<dbReference type="SMART" id="SM01231">
    <property type="entry name" value="H-kinase_dim"/>
    <property type="match status" value="1"/>
</dbReference>
<keyword evidence="3 6" id="KW-0597">Phosphoprotein</keyword>
<evidence type="ECO:0000313" key="12">
    <source>
        <dbReference type="Proteomes" id="UP000319449"/>
    </source>
</evidence>
<organism evidence="11 12">
    <name type="scientific">Geobacter argillaceus</name>
    <dbReference type="NCBI Taxonomy" id="345631"/>
    <lineage>
        <taxon>Bacteria</taxon>
        <taxon>Pseudomonadati</taxon>
        <taxon>Thermodesulfobacteriota</taxon>
        <taxon>Desulfuromonadia</taxon>
        <taxon>Geobacterales</taxon>
        <taxon>Geobacteraceae</taxon>
        <taxon>Geobacter</taxon>
    </lineage>
</organism>
<dbReference type="FunFam" id="3.30.565.10:FF:000016">
    <property type="entry name" value="Chemotaxis protein CheA, putative"/>
    <property type="match status" value="1"/>
</dbReference>
<keyword evidence="4" id="KW-0808">Transferase</keyword>
<dbReference type="SMART" id="SM00073">
    <property type="entry name" value="HPT"/>
    <property type="match status" value="1"/>
</dbReference>
<protein>
    <recommendedName>
        <fullName evidence="2">histidine kinase</fullName>
        <ecNumber evidence="2">2.7.13.3</ecNumber>
    </recommendedName>
</protein>
<name>A0A562WSG6_9BACT</name>
<dbReference type="PANTHER" id="PTHR43395">
    <property type="entry name" value="SENSOR HISTIDINE KINASE CHEA"/>
    <property type="match status" value="1"/>
</dbReference>
<dbReference type="Gene3D" id="3.30.565.10">
    <property type="entry name" value="Histidine kinase-like ATPase, C-terminal domain"/>
    <property type="match status" value="1"/>
</dbReference>
<accession>A0A562WSG6</accession>
<dbReference type="PANTHER" id="PTHR43395:SF1">
    <property type="entry name" value="CHEMOTAXIS PROTEIN CHEA"/>
    <property type="match status" value="1"/>
</dbReference>
<dbReference type="InterPro" id="IPR002545">
    <property type="entry name" value="CheW-lke_dom"/>
</dbReference>
<feature type="region of interest" description="Disordered" evidence="7">
    <location>
        <begin position="121"/>
        <end position="149"/>
    </location>
</feature>
<dbReference type="Pfam" id="PF02518">
    <property type="entry name" value="HATPase_c"/>
    <property type="match status" value="1"/>
</dbReference>
<dbReference type="InterPro" id="IPR036890">
    <property type="entry name" value="HATPase_C_sf"/>
</dbReference>
<evidence type="ECO:0000259" key="10">
    <source>
        <dbReference type="PROSITE" id="PS50894"/>
    </source>
</evidence>
<dbReference type="InterPro" id="IPR036641">
    <property type="entry name" value="HPT_dom_sf"/>
</dbReference>
<evidence type="ECO:0000256" key="6">
    <source>
        <dbReference type="PROSITE-ProRule" id="PRU00110"/>
    </source>
</evidence>
<dbReference type="GO" id="GO:0005737">
    <property type="term" value="C:cytoplasm"/>
    <property type="evidence" value="ECO:0007669"/>
    <property type="project" value="InterPro"/>
</dbReference>
<dbReference type="AlphaFoldDB" id="A0A562WSG6"/>
<keyword evidence="12" id="KW-1185">Reference proteome</keyword>
<dbReference type="InterPro" id="IPR004358">
    <property type="entry name" value="Sig_transdc_His_kin-like_C"/>
</dbReference>
<comment type="caution">
    <text evidence="11">The sequence shown here is derived from an EMBL/GenBank/DDBJ whole genome shotgun (WGS) entry which is preliminary data.</text>
</comment>
<dbReference type="InterPro" id="IPR051315">
    <property type="entry name" value="Bact_Chemotaxis_CheA"/>
</dbReference>
<dbReference type="Proteomes" id="UP000319449">
    <property type="component" value="Unassembled WGS sequence"/>
</dbReference>
<evidence type="ECO:0000313" key="11">
    <source>
        <dbReference type="EMBL" id="TWJ33443.1"/>
    </source>
</evidence>
<dbReference type="Pfam" id="PF01584">
    <property type="entry name" value="CheW"/>
    <property type="match status" value="1"/>
</dbReference>
<gene>
    <name evidence="11" type="ORF">JN12_00117</name>
</gene>
<dbReference type="PROSITE" id="PS50109">
    <property type="entry name" value="HIS_KIN"/>
    <property type="match status" value="1"/>
</dbReference>
<dbReference type="Pfam" id="PF02895">
    <property type="entry name" value="H-kinase_dim"/>
    <property type="match status" value="1"/>
</dbReference>
<feature type="compositionally biased region" description="Basic and acidic residues" evidence="7">
    <location>
        <begin position="134"/>
        <end position="149"/>
    </location>
</feature>
<proteinExistence type="predicted"/>
<dbReference type="InterPro" id="IPR003594">
    <property type="entry name" value="HATPase_dom"/>
</dbReference>
<evidence type="ECO:0000259" key="9">
    <source>
        <dbReference type="PROSITE" id="PS50851"/>
    </source>
</evidence>
<dbReference type="InterPro" id="IPR036097">
    <property type="entry name" value="HisK_dim/P_sf"/>
</dbReference>
<reference evidence="11 12" key="1">
    <citation type="submission" date="2019-07" db="EMBL/GenBank/DDBJ databases">
        <title>Genomic Encyclopedia of Archaeal and Bacterial Type Strains, Phase II (KMG-II): from individual species to whole genera.</title>
        <authorList>
            <person name="Goeker M."/>
        </authorList>
    </citation>
    <scope>NUCLEOTIDE SEQUENCE [LARGE SCALE GENOMIC DNA]</scope>
    <source>
        <strain evidence="11 12">ATCC BAA-1139</strain>
    </source>
</reference>
<dbReference type="Pfam" id="PF01627">
    <property type="entry name" value="Hpt"/>
    <property type="match status" value="1"/>
</dbReference>
<dbReference type="SUPFAM" id="SSF50341">
    <property type="entry name" value="CheW-like"/>
    <property type="match status" value="1"/>
</dbReference>
<dbReference type="OrthoDB" id="9803176at2"/>
<dbReference type="SMART" id="SM00387">
    <property type="entry name" value="HATPase_c"/>
    <property type="match status" value="1"/>
</dbReference>
<evidence type="ECO:0000256" key="7">
    <source>
        <dbReference type="SAM" id="MobiDB-lite"/>
    </source>
</evidence>
<feature type="modified residue" description="Phosphohistidine" evidence="6">
    <location>
        <position position="46"/>
    </location>
</feature>
<evidence type="ECO:0000256" key="2">
    <source>
        <dbReference type="ARBA" id="ARBA00012438"/>
    </source>
</evidence>
<feature type="domain" description="Histidine kinase" evidence="8">
    <location>
        <begin position="190"/>
        <end position="399"/>
    </location>
</feature>
<dbReference type="SUPFAM" id="SSF47384">
    <property type="entry name" value="Homodimeric domain of signal transducing histidine kinase"/>
    <property type="match status" value="1"/>
</dbReference>
<dbReference type="SUPFAM" id="SSF47226">
    <property type="entry name" value="Histidine-containing phosphotransfer domain, HPT domain"/>
    <property type="match status" value="1"/>
</dbReference>
<dbReference type="PROSITE" id="PS50851">
    <property type="entry name" value="CHEW"/>
    <property type="match status" value="1"/>
</dbReference>
<dbReference type="SUPFAM" id="SSF55874">
    <property type="entry name" value="ATPase domain of HSP90 chaperone/DNA topoisomerase II/histidine kinase"/>
    <property type="match status" value="1"/>
</dbReference>
<feature type="domain" description="CheW-like" evidence="9">
    <location>
        <begin position="401"/>
        <end position="535"/>
    </location>
</feature>
<dbReference type="Gene3D" id="1.10.287.560">
    <property type="entry name" value="Histidine kinase CheA-like, homodimeric domain"/>
    <property type="match status" value="1"/>
</dbReference>
<sequence>MDISQYRDLFVNEAREHLQTMSRLVVALEQGAADPEGIAALFRAAHSVKGMAASLELEAITGLAHALEDLMDRVRKGLPFAKGVTDLLLEGGDFLHLMVDAVAEGTSASPAEELIGRIRGYDPASEGEPAVPAGRDKKVSSRKEAPPGDELRTVRIRTTLLDKLVNCAGELLTIRHRLELLAADGGVPGLMEAVNDLTRLVRGLRDDVTSARLLPFATISDRLPRVVRDLGRKEDKEVTWVASGTDVELDRAILEALADPLLHIIRNAVDHGLERADERSAYGKPPVGTVQLQVERELDRVVVTVRDDGRGMDPDRIVASALAKGVIGSDEAAEMSRHQAFLLTCLPGFSTASEVTEVSGRGVGMDAVLTAVQQLGGTLAIDAEPGAGTIITLRIPATVAIINVLLVRVAHLTLAVPLTVIRRTSDLDRSAIVRRDGGGYFSCNGSELRLELLGSILGTPSISTGQDHIPVLHCEVRGALVGFAVDEIIGHREVYSKPLGRPLEVLRGFSGGAVQGDGSVVLILDPATLPVPYSGCAS</sequence>
<evidence type="ECO:0000259" key="8">
    <source>
        <dbReference type="PROSITE" id="PS50109"/>
    </source>
</evidence>
<dbReference type="Gene3D" id="2.30.30.40">
    <property type="entry name" value="SH3 Domains"/>
    <property type="match status" value="1"/>
</dbReference>
<dbReference type="PRINTS" id="PR00344">
    <property type="entry name" value="BCTRLSENSOR"/>
</dbReference>
<dbReference type="PROSITE" id="PS50894">
    <property type="entry name" value="HPT"/>
    <property type="match status" value="1"/>
</dbReference>
<dbReference type="InterPro" id="IPR004105">
    <property type="entry name" value="CheA-like_dim"/>
</dbReference>
<dbReference type="InterPro" id="IPR008207">
    <property type="entry name" value="Sig_transdc_His_kin_Hpt_dom"/>
</dbReference>
<keyword evidence="5 11" id="KW-0418">Kinase</keyword>
<dbReference type="SMART" id="SM00260">
    <property type="entry name" value="CheW"/>
    <property type="match status" value="1"/>
</dbReference>
<dbReference type="GO" id="GO:0006935">
    <property type="term" value="P:chemotaxis"/>
    <property type="evidence" value="ECO:0007669"/>
    <property type="project" value="InterPro"/>
</dbReference>
<dbReference type="InterPro" id="IPR005467">
    <property type="entry name" value="His_kinase_dom"/>
</dbReference>
<dbReference type="InterPro" id="IPR036061">
    <property type="entry name" value="CheW-like_dom_sf"/>
</dbReference>
<dbReference type="RefSeq" id="WP_145017028.1">
    <property type="nucleotide sequence ID" value="NZ_VLLN01000001.1"/>
</dbReference>
<dbReference type="Gene3D" id="1.20.120.160">
    <property type="entry name" value="HPT domain"/>
    <property type="match status" value="1"/>
</dbReference>
<evidence type="ECO:0000256" key="5">
    <source>
        <dbReference type="ARBA" id="ARBA00022777"/>
    </source>
</evidence>
<comment type="catalytic activity">
    <reaction evidence="1">
        <text>ATP + protein L-histidine = ADP + protein N-phospho-L-histidine.</text>
        <dbReference type="EC" id="2.7.13.3"/>
    </reaction>
</comment>